<dbReference type="Pfam" id="PF13469">
    <property type="entry name" value="Sulfotransfer_3"/>
    <property type="match status" value="1"/>
</dbReference>
<comment type="caution">
    <text evidence="1">The sequence shown here is derived from an EMBL/GenBank/DDBJ whole genome shotgun (WGS) entry which is preliminary data.</text>
</comment>
<evidence type="ECO:0000313" key="2">
    <source>
        <dbReference type="Proteomes" id="UP001222770"/>
    </source>
</evidence>
<evidence type="ECO:0000313" key="1">
    <source>
        <dbReference type="EMBL" id="MDF8332088.1"/>
    </source>
</evidence>
<reference evidence="1 2" key="1">
    <citation type="submission" date="2023-03" db="EMBL/GenBank/DDBJ databases">
        <title>Novosphingobium cyanobacteriorum sp. nov., isolated from a eutrophic reservoir during the Microcystis bloom period.</title>
        <authorList>
            <person name="Kang M."/>
            <person name="Le V."/>
            <person name="Ko S.-R."/>
            <person name="Lee S.-A."/>
            <person name="Ahn C.-Y."/>
        </authorList>
    </citation>
    <scope>NUCLEOTIDE SEQUENCE [LARGE SCALE GENOMIC DNA]</scope>
    <source>
        <strain evidence="1 2">HBC54</strain>
    </source>
</reference>
<dbReference type="Proteomes" id="UP001222770">
    <property type="component" value="Unassembled WGS sequence"/>
</dbReference>
<organism evidence="1 2">
    <name type="scientific">Novosphingobium cyanobacteriorum</name>
    <dbReference type="NCBI Taxonomy" id="3024215"/>
    <lineage>
        <taxon>Bacteria</taxon>
        <taxon>Pseudomonadati</taxon>
        <taxon>Pseudomonadota</taxon>
        <taxon>Alphaproteobacteria</taxon>
        <taxon>Sphingomonadales</taxon>
        <taxon>Sphingomonadaceae</taxon>
        <taxon>Novosphingobium</taxon>
    </lineage>
</organism>
<dbReference type="EMBL" id="JAROCY010000002">
    <property type="protein sequence ID" value="MDF8332088.1"/>
    <property type="molecule type" value="Genomic_DNA"/>
</dbReference>
<protein>
    <submittedName>
        <fullName evidence="1">Sulfotransferase</fullName>
    </submittedName>
</protein>
<proteinExistence type="predicted"/>
<dbReference type="SUPFAM" id="SSF52540">
    <property type="entry name" value="P-loop containing nucleoside triphosphate hydrolases"/>
    <property type="match status" value="1"/>
</dbReference>
<sequence>MAADFQSTTLVYGIGAPRTGTKWMSKYFTDHPQILMSPIRILHYFDARYEWHPTLDFDQLYRDRLATMEAKGAENEMVDAIRDRVRMIEDPAAYIEYFRKRWTGERAVADITPRYCDLPAEAFAEMVGKHPQVRFLFVMRNPIDRMWSGARLAWTRDRSYDLFERFDRQISPNKRVNWADTNYMRTINRLEASVPRELIRYFFFETLFTESSVRGLCDFVGVDYVPAEVDVPQNRSDPHPLGEERRVRAAQYFKPLFEIMAERFGDEFPKAWAEDLAQAG</sequence>
<dbReference type="RefSeq" id="WP_277275250.1">
    <property type="nucleotide sequence ID" value="NZ_JAROCY010000002.1"/>
</dbReference>
<gene>
    <name evidence="1" type="ORF">POM99_02640</name>
</gene>
<name>A0ABT6CFI6_9SPHN</name>
<accession>A0ABT6CFI6</accession>
<dbReference type="InterPro" id="IPR027417">
    <property type="entry name" value="P-loop_NTPase"/>
</dbReference>
<keyword evidence="2" id="KW-1185">Reference proteome</keyword>
<dbReference type="Gene3D" id="3.40.50.300">
    <property type="entry name" value="P-loop containing nucleotide triphosphate hydrolases"/>
    <property type="match status" value="1"/>
</dbReference>